<feature type="non-terminal residue" evidence="2">
    <location>
        <position position="31"/>
    </location>
</feature>
<feature type="region of interest" description="Disordered" evidence="1">
    <location>
        <begin position="1"/>
        <end position="31"/>
    </location>
</feature>
<dbReference type="AlphaFoldDB" id="A0A3B0VK88"/>
<reference evidence="2" key="1">
    <citation type="submission" date="2018-06" db="EMBL/GenBank/DDBJ databases">
        <authorList>
            <person name="Zhirakovskaya E."/>
        </authorList>
    </citation>
    <scope>NUCLEOTIDE SEQUENCE</scope>
</reference>
<sequence>MANNEKESEKKEEEKPEPKDNLVETKHVVMI</sequence>
<gene>
    <name evidence="2" type="ORF">MNBD_CHLOROFLEXI01-1301</name>
</gene>
<name>A0A3B0VK88_9ZZZZ</name>
<protein>
    <submittedName>
        <fullName evidence="2">Uncharacterized protein</fullName>
    </submittedName>
</protein>
<organism evidence="2">
    <name type="scientific">hydrothermal vent metagenome</name>
    <dbReference type="NCBI Taxonomy" id="652676"/>
    <lineage>
        <taxon>unclassified sequences</taxon>
        <taxon>metagenomes</taxon>
        <taxon>ecological metagenomes</taxon>
    </lineage>
</organism>
<accession>A0A3B0VK88</accession>
<proteinExistence type="predicted"/>
<evidence type="ECO:0000256" key="1">
    <source>
        <dbReference type="SAM" id="MobiDB-lite"/>
    </source>
</evidence>
<dbReference type="EMBL" id="UOEU01001065">
    <property type="protein sequence ID" value="VAW43331.1"/>
    <property type="molecule type" value="Genomic_DNA"/>
</dbReference>
<evidence type="ECO:0000313" key="2">
    <source>
        <dbReference type="EMBL" id="VAW43331.1"/>
    </source>
</evidence>